<evidence type="ECO:0000313" key="4">
    <source>
        <dbReference type="Proteomes" id="UP000307440"/>
    </source>
</evidence>
<evidence type="ECO:0000259" key="2">
    <source>
        <dbReference type="PROSITE" id="PS50013"/>
    </source>
</evidence>
<sequence length="616" mass="67173">MDEETEYEVECIVEARVEKKGARNKDLAWKFRVRWKGYGSEDDTWEPIESFEGSSDNLLETFWDRAGDGRDIHDLRQFKAGEHFAPTGPPRRKGKRKSTFKEPTTPVVPLRQNSPTIIEVQASPTKRRRSMVDVLKEARPLKRTREKGPSTSSNGAASSQRKDVSSPMTRGSTTRRDASVSRSSQRRKTAVRPPSSELIPDSDEELEISMQLNMRSRSSADQSSQPDGGEDDINTLSELETQADKAPGHHQGTNKTLVKFDDDPNISAHDGQTTAKSHNIKRNQVLHGSSSILPSTRTNRNKNVASLLTAGKNGMLRSIKGQYHNQSTSTQTNARDAREEPINADPPGADELLFLAGIQADEAGELADFVEDVEPPPNGPVAPDNSVQDQSMLHAAAQRSESLNLAKETLFPSSSYSDPTTTELHTWKQSTIFGPLGLANESSVNGSMEAGPESPNTSSFSLNLDASVSIPALLTDPLPVNAKLALDIQVSYKSPPGKFYSSSAATAVLDAIRTGRGCGRVLIRVGASEEHKKHFTLFSQRLEQGELFIGSAGTQMYAFCSSSNGPLCERLNIPPSYQVSSRQVLVALVVVENYSGYADAAANADTLLWSSYASSH</sequence>
<dbReference type="InterPro" id="IPR000953">
    <property type="entry name" value="Chromo/chromo_shadow_dom"/>
</dbReference>
<proteinExistence type="predicted"/>
<dbReference type="PROSITE" id="PS50013">
    <property type="entry name" value="CHROMO_2"/>
    <property type="match status" value="1"/>
</dbReference>
<accession>A0A5C3LB43</accession>
<evidence type="ECO:0000256" key="1">
    <source>
        <dbReference type="SAM" id="MobiDB-lite"/>
    </source>
</evidence>
<protein>
    <recommendedName>
        <fullName evidence="2">Chromo domain-containing protein</fullName>
    </recommendedName>
</protein>
<dbReference type="STRING" id="230819.A0A5C3LB43"/>
<dbReference type="Gene3D" id="2.40.50.40">
    <property type="match status" value="1"/>
</dbReference>
<feature type="compositionally biased region" description="Polar residues" evidence="1">
    <location>
        <begin position="149"/>
        <end position="159"/>
    </location>
</feature>
<feature type="region of interest" description="Disordered" evidence="1">
    <location>
        <begin position="242"/>
        <end position="300"/>
    </location>
</feature>
<feature type="region of interest" description="Disordered" evidence="1">
    <location>
        <begin position="79"/>
        <end position="203"/>
    </location>
</feature>
<keyword evidence="4" id="KW-1185">Reference proteome</keyword>
<dbReference type="OrthoDB" id="2447764at2759"/>
<dbReference type="CDD" id="cd18968">
    <property type="entry name" value="chromodomain"/>
    <property type="match status" value="1"/>
</dbReference>
<dbReference type="SUPFAM" id="SSF54160">
    <property type="entry name" value="Chromo domain-like"/>
    <property type="match status" value="1"/>
</dbReference>
<feature type="domain" description="Chromo" evidence="2">
    <location>
        <begin position="7"/>
        <end position="65"/>
    </location>
</feature>
<feature type="region of interest" description="Disordered" evidence="1">
    <location>
        <begin position="214"/>
        <end position="233"/>
    </location>
</feature>
<dbReference type="Pfam" id="PF00385">
    <property type="entry name" value="Chromo"/>
    <property type="match status" value="1"/>
</dbReference>
<feature type="compositionally biased region" description="Polar residues" evidence="1">
    <location>
        <begin position="323"/>
        <end position="334"/>
    </location>
</feature>
<dbReference type="GO" id="GO:0006338">
    <property type="term" value="P:chromatin remodeling"/>
    <property type="evidence" value="ECO:0007669"/>
    <property type="project" value="UniProtKB-ARBA"/>
</dbReference>
<organism evidence="3 4">
    <name type="scientific">Coprinopsis marcescibilis</name>
    <name type="common">Agaric fungus</name>
    <name type="synonym">Psathyrella marcescibilis</name>
    <dbReference type="NCBI Taxonomy" id="230819"/>
    <lineage>
        <taxon>Eukaryota</taxon>
        <taxon>Fungi</taxon>
        <taxon>Dikarya</taxon>
        <taxon>Basidiomycota</taxon>
        <taxon>Agaricomycotina</taxon>
        <taxon>Agaricomycetes</taxon>
        <taxon>Agaricomycetidae</taxon>
        <taxon>Agaricales</taxon>
        <taxon>Agaricineae</taxon>
        <taxon>Psathyrellaceae</taxon>
        <taxon>Coprinopsis</taxon>
    </lineage>
</organism>
<feature type="region of interest" description="Disordered" evidence="1">
    <location>
        <begin position="323"/>
        <end position="349"/>
    </location>
</feature>
<dbReference type="SMART" id="SM00298">
    <property type="entry name" value="CHROMO"/>
    <property type="match status" value="1"/>
</dbReference>
<dbReference type="Proteomes" id="UP000307440">
    <property type="component" value="Unassembled WGS sequence"/>
</dbReference>
<name>A0A5C3LB43_COPMA</name>
<reference evidence="3 4" key="1">
    <citation type="journal article" date="2019" name="Nat. Ecol. Evol.">
        <title>Megaphylogeny resolves global patterns of mushroom evolution.</title>
        <authorList>
            <person name="Varga T."/>
            <person name="Krizsan K."/>
            <person name="Foldi C."/>
            <person name="Dima B."/>
            <person name="Sanchez-Garcia M."/>
            <person name="Sanchez-Ramirez S."/>
            <person name="Szollosi G.J."/>
            <person name="Szarkandi J.G."/>
            <person name="Papp V."/>
            <person name="Albert L."/>
            <person name="Andreopoulos W."/>
            <person name="Angelini C."/>
            <person name="Antonin V."/>
            <person name="Barry K.W."/>
            <person name="Bougher N.L."/>
            <person name="Buchanan P."/>
            <person name="Buyck B."/>
            <person name="Bense V."/>
            <person name="Catcheside P."/>
            <person name="Chovatia M."/>
            <person name="Cooper J."/>
            <person name="Damon W."/>
            <person name="Desjardin D."/>
            <person name="Finy P."/>
            <person name="Geml J."/>
            <person name="Haridas S."/>
            <person name="Hughes K."/>
            <person name="Justo A."/>
            <person name="Karasinski D."/>
            <person name="Kautmanova I."/>
            <person name="Kiss B."/>
            <person name="Kocsube S."/>
            <person name="Kotiranta H."/>
            <person name="LaButti K.M."/>
            <person name="Lechner B.E."/>
            <person name="Liimatainen K."/>
            <person name="Lipzen A."/>
            <person name="Lukacs Z."/>
            <person name="Mihaltcheva S."/>
            <person name="Morgado L.N."/>
            <person name="Niskanen T."/>
            <person name="Noordeloos M.E."/>
            <person name="Ohm R.A."/>
            <person name="Ortiz-Santana B."/>
            <person name="Ovrebo C."/>
            <person name="Racz N."/>
            <person name="Riley R."/>
            <person name="Savchenko A."/>
            <person name="Shiryaev A."/>
            <person name="Soop K."/>
            <person name="Spirin V."/>
            <person name="Szebenyi C."/>
            <person name="Tomsovsky M."/>
            <person name="Tulloss R.E."/>
            <person name="Uehling J."/>
            <person name="Grigoriev I.V."/>
            <person name="Vagvolgyi C."/>
            <person name="Papp T."/>
            <person name="Martin F.M."/>
            <person name="Miettinen O."/>
            <person name="Hibbett D.S."/>
            <person name="Nagy L.G."/>
        </authorList>
    </citation>
    <scope>NUCLEOTIDE SEQUENCE [LARGE SCALE GENOMIC DNA]</scope>
    <source>
        <strain evidence="3 4">CBS 121175</strain>
    </source>
</reference>
<feature type="compositionally biased region" description="Basic and acidic residues" evidence="1">
    <location>
        <begin position="130"/>
        <end position="140"/>
    </location>
</feature>
<dbReference type="InterPro" id="IPR016197">
    <property type="entry name" value="Chromo-like_dom_sf"/>
</dbReference>
<feature type="compositionally biased region" description="Polar residues" evidence="1">
    <location>
        <begin position="214"/>
        <end position="226"/>
    </location>
</feature>
<gene>
    <name evidence="3" type="ORF">FA15DRAFT_663331</name>
</gene>
<dbReference type="InterPro" id="IPR023780">
    <property type="entry name" value="Chromo_domain"/>
</dbReference>
<feature type="compositionally biased region" description="Polar residues" evidence="1">
    <location>
        <begin position="286"/>
        <end position="300"/>
    </location>
</feature>
<dbReference type="EMBL" id="ML210147">
    <property type="protein sequence ID" value="TFK30010.1"/>
    <property type="molecule type" value="Genomic_DNA"/>
</dbReference>
<dbReference type="AlphaFoldDB" id="A0A5C3LB43"/>
<evidence type="ECO:0000313" key="3">
    <source>
        <dbReference type="EMBL" id="TFK30010.1"/>
    </source>
</evidence>